<dbReference type="Proteomes" id="UP000694005">
    <property type="component" value="Chromosome A09"/>
</dbReference>
<sequence>MDLGLQCPAEIDAKFTGGLILSIKIRLELIRSTYGRHIPKTCALALEFKLQHTATDFHPTKLLSKKKRNKKNFQGLRIFGGGEEDMVLRGDQTNGQRSDELTRYRVPEEEDDICKLAMHWVFWLLLM</sequence>
<dbReference type="EMBL" id="LS974625">
    <property type="protein sequence ID" value="CAG7864638.1"/>
    <property type="molecule type" value="Genomic_DNA"/>
</dbReference>
<dbReference type="Gramene" id="A09p51050.2_BraZ1">
    <property type="protein sequence ID" value="A09p51050.2_BraZ1.CDS"/>
    <property type="gene ID" value="A09g51050.2_BraZ1"/>
</dbReference>
<evidence type="ECO:0000313" key="1">
    <source>
        <dbReference type="EMBL" id="CAG7864638.1"/>
    </source>
</evidence>
<dbReference type="AlphaFoldDB" id="A0A8D9D0J6"/>
<evidence type="ECO:0000313" key="2">
    <source>
        <dbReference type="Proteomes" id="UP000694005"/>
    </source>
</evidence>
<name>A0A8D9D0J6_BRACM</name>
<gene>
    <name evidence="1" type="ORF">BRAPAZ1V2_A09P51050.2</name>
</gene>
<accession>A0A8D9D0J6</accession>
<proteinExistence type="predicted"/>
<protein>
    <submittedName>
        <fullName evidence="1">Uncharacterized protein</fullName>
    </submittedName>
</protein>
<reference evidence="1 2" key="1">
    <citation type="submission" date="2021-07" db="EMBL/GenBank/DDBJ databases">
        <authorList>
            <consortium name="Genoscope - CEA"/>
            <person name="William W."/>
        </authorList>
    </citation>
    <scope>NUCLEOTIDE SEQUENCE [LARGE SCALE GENOMIC DNA]</scope>
</reference>
<organism evidence="1 2">
    <name type="scientific">Brassica campestris</name>
    <name type="common">Field mustard</name>
    <dbReference type="NCBI Taxonomy" id="3711"/>
    <lineage>
        <taxon>Eukaryota</taxon>
        <taxon>Viridiplantae</taxon>
        <taxon>Streptophyta</taxon>
        <taxon>Embryophyta</taxon>
        <taxon>Tracheophyta</taxon>
        <taxon>Spermatophyta</taxon>
        <taxon>Magnoliopsida</taxon>
        <taxon>eudicotyledons</taxon>
        <taxon>Gunneridae</taxon>
        <taxon>Pentapetalae</taxon>
        <taxon>rosids</taxon>
        <taxon>malvids</taxon>
        <taxon>Brassicales</taxon>
        <taxon>Brassicaceae</taxon>
        <taxon>Brassiceae</taxon>
        <taxon>Brassica</taxon>
    </lineage>
</organism>